<dbReference type="InterPro" id="IPR011990">
    <property type="entry name" value="TPR-like_helical_dom_sf"/>
</dbReference>
<dbReference type="InterPro" id="IPR027417">
    <property type="entry name" value="P-loop_NTPase"/>
</dbReference>
<sequence length="1099" mass="124591">MTDPFSIIVGTAGLADVCIRLTKFLKEAKDGFQKIDEDLEDLSKEIIALSTVNDLIKRSFKVDLVGTTNPSDNQVVVDLWKVIRTNLEGCQDIVERLNALITTVLGTEGPKHAKFNNLRKYLKQQSKDDEFNALRRKLNAYHIALQTSLAAVNVIYTRNSQSTSNESFSELSQKIQHLGAHLQAKIVSLQADIKSSAERNLDNAVRSAQNVVPLASLNKHFYTPQTVSSIFTGRATDLDTLRRCLQASASTSHLHVQKRFVVYGLPGSGKTQFCCKFASDNKQTFWGVFWIDASSNEHARQSFATIARIGRVEPNERAAKNWLSSLGKEQPWLLIIDNADEICFPVEECYPDGDCGIILITTRNPILKVHGTIGPRYYNFAELKDTESIELLLRAADAPLPWSPSTMESAKDICRTLGYLPLALMHAGKTILARQCTLENYPSFFEKNWTRIRKMKGSNDARPVSDANAAIYSSYELIHDGIVAKGTQASEDALDLLKVFSFLHRQRIRADIFLRAALNPRLEILEQERRDHEEKEVSIGKRPSVPWAHKFRTFGFGTLAFLLKLGYRPVLPRILSDALEPKRFDDLRLREALKELFQMSLVFANPDPKDDSYSMHPAVHLWVRERPEMKIADQAVWCQVTATILTQAILLPPLGDKEEDEIFRRDLLPHVRHVQENEQAIRARFLENQESRRRMWPALQPRLDRGRALQLVKFSLVYSQCGLFEVAEKLQLQVADFAIKMLGIEHTITMDILLLLSSTYWQLTRIQEAADLQQRVLEACINVRGKNDLKTLKIMDAYGSSQWQQGRIPEARKIHETAVEGFKKVLGDNHVDTLRAMGNLGRAVGKDFRFTEAVKIHSKVVSGLRDTLGHSHLDTLIAMDNLAMAYFDRAAYGYGHRGDLDHAVDIEQEVFEQRKEKLGREHLYTLWAGLNLARIKALRGEIDEALSIFLPGHAIARRNLGETHFGILFAKMHHGRILIYAKKYREAEAILLEVIESHRGPRKGHPDRLLAIFSLIKCRNLLGKQAETTILLEELTESTKALFGDDHPWVKYLLDPWNLSKEPDEDNLSPIDSMHHTRGSTSPIEKLVPVAMIAKYGHI</sequence>
<dbReference type="OrthoDB" id="5086500at2759"/>
<gene>
    <name evidence="1" type="ORF">ALECFALPRED_000657</name>
</gene>
<organism evidence="1 2">
    <name type="scientific">Alectoria fallacina</name>
    <dbReference type="NCBI Taxonomy" id="1903189"/>
    <lineage>
        <taxon>Eukaryota</taxon>
        <taxon>Fungi</taxon>
        <taxon>Dikarya</taxon>
        <taxon>Ascomycota</taxon>
        <taxon>Pezizomycotina</taxon>
        <taxon>Lecanoromycetes</taxon>
        <taxon>OSLEUM clade</taxon>
        <taxon>Lecanoromycetidae</taxon>
        <taxon>Lecanorales</taxon>
        <taxon>Lecanorineae</taxon>
        <taxon>Parmeliaceae</taxon>
        <taxon>Alectoria</taxon>
    </lineage>
</organism>
<dbReference type="PANTHER" id="PTHR46082">
    <property type="entry name" value="ATP/GTP-BINDING PROTEIN-RELATED"/>
    <property type="match status" value="1"/>
</dbReference>
<dbReference type="SUPFAM" id="SSF48452">
    <property type="entry name" value="TPR-like"/>
    <property type="match status" value="2"/>
</dbReference>
<comment type="caution">
    <text evidence="1">The sequence shown here is derived from an EMBL/GenBank/DDBJ whole genome shotgun (WGS) entry which is preliminary data.</text>
</comment>
<dbReference type="InterPro" id="IPR053137">
    <property type="entry name" value="NLR-like"/>
</dbReference>
<accession>A0A8H3F4I2</accession>
<dbReference type="Pfam" id="PF13424">
    <property type="entry name" value="TPR_12"/>
    <property type="match status" value="1"/>
</dbReference>
<dbReference type="Gene3D" id="1.25.40.10">
    <property type="entry name" value="Tetratricopeptide repeat domain"/>
    <property type="match status" value="2"/>
</dbReference>
<dbReference type="SUPFAM" id="SSF52540">
    <property type="entry name" value="P-loop containing nucleoside triphosphate hydrolases"/>
    <property type="match status" value="1"/>
</dbReference>
<dbReference type="PANTHER" id="PTHR46082:SF6">
    <property type="entry name" value="AAA+ ATPASE DOMAIN-CONTAINING PROTEIN-RELATED"/>
    <property type="match status" value="1"/>
</dbReference>
<dbReference type="Gene3D" id="3.40.50.300">
    <property type="entry name" value="P-loop containing nucleotide triphosphate hydrolases"/>
    <property type="match status" value="1"/>
</dbReference>
<dbReference type="Proteomes" id="UP000664203">
    <property type="component" value="Unassembled WGS sequence"/>
</dbReference>
<dbReference type="AlphaFoldDB" id="A0A8H3F4I2"/>
<dbReference type="EMBL" id="CAJPDR010000111">
    <property type="protein sequence ID" value="CAF9918357.1"/>
    <property type="molecule type" value="Genomic_DNA"/>
</dbReference>
<evidence type="ECO:0000313" key="1">
    <source>
        <dbReference type="EMBL" id="CAF9918357.1"/>
    </source>
</evidence>
<protein>
    <submittedName>
        <fullName evidence="1">Uncharacterized protein</fullName>
    </submittedName>
</protein>
<name>A0A8H3F4I2_9LECA</name>
<keyword evidence="2" id="KW-1185">Reference proteome</keyword>
<evidence type="ECO:0000313" key="2">
    <source>
        <dbReference type="Proteomes" id="UP000664203"/>
    </source>
</evidence>
<reference evidence="1" key="1">
    <citation type="submission" date="2021-03" db="EMBL/GenBank/DDBJ databases">
        <authorList>
            <person name="Tagirdzhanova G."/>
        </authorList>
    </citation>
    <scope>NUCLEOTIDE SEQUENCE</scope>
</reference>
<proteinExistence type="predicted"/>